<dbReference type="GO" id="GO:0020037">
    <property type="term" value="F:heme binding"/>
    <property type="evidence" value="ECO:0007669"/>
    <property type="project" value="InterPro"/>
</dbReference>
<dbReference type="InterPro" id="IPR001128">
    <property type="entry name" value="Cyt_P450"/>
</dbReference>
<proteinExistence type="inferred from homology"/>
<evidence type="ECO:0000256" key="10">
    <source>
        <dbReference type="ARBA" id="ARBA00023004"/>
    </source>
</evidence>
<evidence type="ECO:0000256" key="12">
    <source>
        <dbReference type="ARBA" id="ARBA00023136"/>
    </source>
</evidence>
<organism evidence="15 16">
    <name type="scientific">Vespula vulgaris</name>
    <name type="common">Yellow jacket</name>
    <name type="synonym">Wasp</name>
    <dbReference type="NCBI Taxonomy" id="7454"/>
    <lineage>
        <taxon>Eukaryota</taxon>
        <taxon>Metazoa</taxon>
        <taxon>Ecdysozoa</taxon>
        <taxon>Arthropoda</taxon>
        <taxon>Hexapoda</taxon>
        <taxon>Insecta</taxon>
        <taxon>Pterygota</taxon>
        <taxon>Neoptera</taxon>
        <taxon>Endopterygota</taxon>
        <taxon>Hymenoptera</taxon>
        <taxon>Apocrita</taxon>
        <taxon>Aculeata</taxon>
        <taxon>Vespoidea</taxon>
        <taxon>Vespidae</taxon>
        <taxon>Vespinae</taxon>
        <taxon>Vespula</taxon>
    </lineage>
</organism>
<comment type="cofactor">
    <cofactor evidence="1 13">
        <name>heme</name>
        <dbReference type="ChEBI" id="CHEBI:30413"/>
    </cofactor>
</comment>
<gene>
    <name evidence="15" type="ORF">HZH66_015408</name>
</gene>
<dbReference type="PRINTS" id="PR00463">
    <property type="entry name" value="EP450I"/>
</dbReference>
<dbReference type="InterPro" id="IPR017972">
    <property type="entry name" value="Cyt_P450_CS"/>
</dbReference>
<evidence type="ECO:0000256" key="14">
    <source>
        <dbReference type="RuleBase" id="RU000461"/>
    </source>
</evidence>
<keyword evidence="5 13" id="KW-0349">Heme</keyword>
<dbReference type="GO" id="GO:0005789">
    <property type="term" value="C:endoplasmic reticulum membrane"/>
    <property type="evidence" value="ECO:0007669"/>
    <property type="project" value="UniProtKB-SubCell"/>
</dbReference>
<keyword evidence="12" id="KW-0472">Membrane</keyword>
<dbReference type="GO" id="GO:0005506">
    <property type="term" value="F:iron ion binding"/>
    <property type="evidence" value="ECO:0007669"/>
    <property type="project" value="InterPro"/>
</dbReference>
<dbReference type="SUPFAM" id="SSF48264">
    <property type="entry name" value="Cytochrome P450"/>
    <property type="match status" value="1"/>
</dbReference>
<protein>
    <recommendedName>
        <fullName evidence="17">Cytochrome P450</fullName>
    </recommendedName>
</protein>
<dbReference type="PANTHER" id="PTHR24292:SF104">
    <property type="entry name" value="CYTOCHROME P450 308A1-RELATED"/>
    <property type="match status" value="1"/>
</dbReference>
<evidence type="ECO:0000256" key="6">
    <source>
        <dbReference type="ARBA" id="ARBA00022723"/>
    </source>
</evidence>
<keyword evidence="9 14" id="KW-0560">Oxidoreductase</keyword>
<dbReference type="InterPro" id="IPR050476">
    <property type="entry name" value="Insect_CytP450_Detox"/>
</dbReference>
<evidence type="ECO:0000313" key="16">
    <source>
        <dbReference type="Proteomes" id="UP000614350"/>
    </source>
</evidence>
<keyword evidence="11 14" id="KW-0503">Monooxygenase</keyword>
<dbReference type="GO" id="GO:0016705">
    <property type="term" value="F:oxidoreductase activity, acting on paired donors, with incorporation or reduction of molecular oxygen"/>
    <property type="evidence" value="ECO:0007669"/>
    <property type="project" value="InterPro"/>
</dbReference>
<evidence type="ECO:0008006" key="17">
    <source>
        <dbReference type="Google" id="ProtNLM"/>
    </source>
</evidence>
<evidence type="ECO:0000256" key="8">
    <source>
        <dbReference type="ARBA" id="ARBA00022848"/>
    </source>
</evidence>
<keyword evidence="10 13" id="KW-0408">Iron</keyword>
<sequence>MSLLMLGLILCGILALYIYWRRTSNYWTKQGIPEAPYSLPLVGHLLPLLLLQKNISQLVLAWYERYKNDSMVGYYDGMVPGLMVQEPELVKTVLQTSFSNFHENAMKIDQEVDPLMAKNPFFTKGEEWLVGRKRLTYAFSSMRLKILSESVRKVCKKFENYLHRKVEEDQRVEFETKDLLSRFTGEVVANAGFGIEGFCFEDNYNPQSFHEIGKKIFQTTWFHGTLQSIMFFLPFLNNYLKIRLIPKDIDYFFRTIVRQVIEKRREETEKRNDFFQLMADLEKSEGQKFDEESLAAHALSFFFDGYETSASTLSFICFELSIHNEIQEKLRNEIRNVLAKHKGEITYDSLKDMTYLDQVISESQRMHTLLDIMGRMCTNTIELKGNDGLTCKVEPGTKIIIPIHSMQRDPRYWTNPEAFDPDRWNEERKGSINKYCFLPFGEGPRICVGLRMGLLQVKAAIATLLMKYRIERNPRTTYPVKISVLGVLSTPSDGLWVYLKRL</sequence>
<comment type="similarity">
    <text evidence="4 14">Belongs to the cytochrome P450 family.</text>
</comment>
<evidence type="ECO:0000256" key="7">
    <source>
        <dbReference type="ARBA" id="ARBA00022824"/>
    </source>
</evidence>
<dbReference type="Gene3D" id="1.10.630.10">
    <property type="entry name" value="Cytochrome P450"/>
    <property type="match status" value="1"/>
</dbReference>
<evidence type="ECO:0000256" key="13">
    <source>
        <dbReference type="PIRSR" id="PIRSR602401-1"/>
    </source>
</evidence>
<dbReference type="PROSITE" id="PS00086">
    <property type="entry name" value="CYTOCHROME_P450"/>
    <property type="match status" value="1"/>
</dbReference>
<keyword evidence="16" id="KW-1185">Reference proteome</keyword>
<dbReference type="EMBL" id="JACSEA010000025">
    <property type="protein sequence ID" value="KAF7378621.1"/>
    <property type="molecule type" value="Genomic_DNA"/>
</dbReference>
<dbReference type="PANTHER" id="PTHR24292">
    <property type="entry name" value="CYTOCHROME P450"/>
    <property type="match status" value="1"/>
</dbReference>
<dbReference type="GO" id="GO:0004497">
    <property type="term" value="F:monooxygenase activity"/>
    <property type="evidence" value="ECO:0007669"/>
    <property type="project" value="UniProtKB-KW"/>
</dbReference>
<dbReference type="AlphaFoldDB" id="A0A834IWH1"/>
<keyword evidence="8" id="KW-0492">Microsome</keyword>
<keyword evidence="6 13" id="KW-0479">Metal-binding</keyword>
<evidence type="ECO:0000256" key="5">
    <source>
        <dbReference type="ARBA" id="ARBA00022617"/>
    </source>
</evidence>
<evidence type="ECO:0000256" key="11">
    <source>
        <dbReference type="ARBA" id="ARBA00023033"/>
    </source>
</evidence>
<evidence type="ECO:0000256" key="4">
    <source>
        <dbReference type="ARBA" id="ARBA00010617"/>
    </source>
</evidence>
<accession>A0A834IWH1</accession>
<evidence type="ECO:0000256" key="3">
    <source>
        <dbReference type="ARBA" id="ARBA00004406"/>
    </source>
</evidence>
<name>A0A834IWH1_VESVU</name>
<keyword evidence="7" id="KW-0256">Endoplasmic reticulum</keyword>
<reference evidence="15" key="1">
    <citation type="journal article" date="2020" name="G3 (Bethesda)">
        <title>High-Quality Assemblies for Three Invasive Social Wasps from the &lt;i&gt;Vespula&lt;/i&gt; Genus.</title>
        <authorList>
            <person name="Harrop T.W.R."/>
            <person name="Guhlin J."/>
            <person name="McLaughlin G.M."/>
            <person name="Permina E."/>
            <person name="Stockwell P."/>
            <person name="Gilligan J."/>
            <person name="Le Lec M.F."/>
            <person name="Gruber M.A.M."/>
            <person name="Quinn O."/>
            <person name="Lovegrove M."/>
            <person name="Duncan E.J."/>
            <person name="Remnant E.J."/>
            <person name="Van Eeckhoven J."/>
            <person name="Graham B."/>
            <person name="Knapp R.A."/>
            <person name="Langford K.W."/>
            <person name="Kronenberg Z."/>
            <person name="Press M.O."/>
            <person name="Eacker S.M."/>
            <person name="Wilson-Rankin E.E."/>
            <person name="Purcell J."/>
            <person name="Lester P.J."/>
            <person name="Dearden P.K."/>
        </authorList>
    </citation>
    <scope>NUCLEOTIDE SEQUENCE</scope>
    <source>
        <strain evidence="15">Marl-1</strain>
    </source>
</reference>
<dbReference type="InterPro" id="IPR036396">
    <property type="entry name" value="Cyt_P450_sf"/>
</dbReference>
<feature type="binding site" description="axial binding residue" evidence="13">
    <location>
        <position position="447"/>
    </location>
    <ligand>
        <name>heme</name>
        <dbReference type="ChEBI" id="CHEBI:30413"/>
    </ligand>
    <ligandPart>
        <name>Fe</name>
        <dbReference type="ChEBI" id="CHEBI:18248"/>
    </ligandPart>
</feature>
<dbReference type="InterPro" id="IPR002401">
    <property type="entry name" value="Cyt_P450_E_grp-I"/>
</dbReference>
<evidence type="ECO:0000313" key="15">
    <source>
        <dbReference type="EMBL" id="KAF7378621.1"/>
    </source>
</evidence>
<dbReference type="Pfam" id="PF00067">
    <property type="entry name" value="p450"/>
    <property type="match status" value="1"/>
</dbReference>
<dbReference type="FunFam" id="1.10.630.10:FF:000042">
    <property type="entry name" value="Cytochrome P450"/>
    <property type="match status" value="1"/>
</dbReference>
<evidence type="ECO:0000256" key="9">
    <source>
        <dbReference type="ARBA" id="ARBA00023002"/>
    </source>
</evidence>
<evidence type="ECO:0000256" key="1">
    <source>
        <dbReference type="ARBA" id="ARBA00001971"/>
    </source>
</evidence>
<evidence type="ECO:0000256" key="2">
    <source>
        <dbReference type="ARBA" id="ARBA00004174"/>
    </source>
</evidence>
<dbReference type="PRINTS" id="PR00385">
    <property type="entry name" value="P450"/>
</dbReference>
<comment type="subcellular location">
    <subcellularLocation>
        <location evidence="3">Endoplasmic reticulum membrane</location>
        <topology evidence="3">Peripheral membrane protein</topology>
    </subcellularLocation>
    <subcellularLocation>
        <location evidence="2">Microsome membrane</location>
        <topology evidence="2">Peripheral membrane protein</topology>
    </subcellularLocation>
</comment>
<dbReference type="CDD" id="cd11056">
    <property type="entry name" value="CYP6-like"/>
    <property type="match status" value="1"/>
</dbReference>
<dbReference type="Proteomes" id="UP000614350">
    <property type="component" value="Unassembled WGS sequence"/>
</dbReference>
<comment type="caution">
    <text evidence="15">The sequence shown here is derived from an EMBL/GenBank/DDBJ whole genome shotgun (WGS) entry which is preliminary data.</text>
</comment>